<dbReference type="Proteomes" id="UP000243451">
    <property type="component" value="Unassembled WGS sequence"/>
</dbReference>
<dbReference type="OrthoDB" id="5741786at2"/>
<proteinExistence type="predicted"/>
<keyword evidence="1" id="KW-0732">Signal</keyword>
<sequence length="275" mass="30256">MGLSVRTLPLLLGGFMLAGGTTVHAAQALDQLVVSAFPHSQVTSEELSAQVDHPVVIGSVRRINNQLRAEREIRVNGELAQVTWEIIDGYTPEDAFRHVLAQLIEQPHTLLYACDGRECGSSSLWANQVLHNAQLYGPEEGQRYIALRLDGEPQRFVSLYSITRGNRRSYLNIEQTTPAETVEQALYPTPSTLLKVLRSEEKLALPALGDDPALLDSWSRLLVRMMRLDSLLRVQLDGADAPLLVGALKEAGVAAQRLTLGSPEPALGVIIRRIR</sequence>
<protein>
    <submittedName>
        <fullName evidence="2">DUF4892 domain-containing protein</fullName>
    </submittedName>
</protein>
<feature type="signal peptide" evidence="1">
    <location>
        <begin position="1"/>
        <end position="25"/>
    </location>
</feature>
<reference evidence="2 3" key="1">
    <citation type="submission" date="2018-01" db="EMBL/GenBank/DDBJ databases">
        <title>Draft genome of the type strain Pseudomonas oceani DSM 100277 isolated from the deep water in Okinawa trough, northwestern Pacific Ocean.</title>
        <authorList>
            <person name="Gomila M."/>
            <person name="Mulet M."/>
            <person name="Garcia-Valdes E."/>
            <person name="Lalucat J."/>
        </authorList>
    </citation>
    <scope>NUCLEOTIDE SEQUENCE [LARGE SCALE GENOMIC DNA]</scope>
    <source>
        <strain evidence="2 3">DSM 100277</strain>
    </source>
</reference>
<comment type="caution">
    <text evidence="2">The sequence shown here is derived from an EMBL/GenBank/DDBJ whole genome shotgun (WGS) entry which is preliminary data.</text>
</comment>
<evidence type="ECO:0000313" key="2">
    <source>
        <dbReference type="EMBL" id="POB04517.1"/>
    </source>
</evidence>
<dbReference type="RefSeq" id="WP_104737564.1">
    <property type="nucleotide sequence ID" value="NZ_BMHR01000003.1"/>
</dbReference>
<organism evidence="2 3">
    <name type="scientific">Halopseudomonas oceani</name>
    <dbReference type="NCBI Taxonomy" id="1708783"/>
    <lineage>
        <taxon>Bacteria</taxon>
        <taxon>Pseudomonadati</taxon>
        <taxon>Pseudomonadota</taxon>
        <taxon>Gammaproteobacteria</taxon>
        <taxon>Pseudomonadales</taxon>
        <taxon>Pseudomonadaceae</taxon>
        <taxon>Halopseudomonas</taxon>
    </lineage>
</organism>
<name>A0A2P4EWX7_9GAMM</name>
<feature type="chain" id="PRO_5015125327" evidence="1">
    <location>
        <begin position="26"/>
        <end position="275"/>
    </location>
</feature>
<dbReference type="InterPro" id="IPR032608">
    <property type="entry name" value="DUF4892"/>
</dbReference>
<evidence type="ECO:0000313" key="3">
    <source>
        <dbReference type="Proteomes" id="UP000243451"/>
    </source>
</evidence>
<dbReference type="EMBL" id="PPSK01000004">
    <property type="protein sequence ID" value="POB04517.1"/>
    <property type="molecule type" value="Genomic_DNA"/>
</dbReference>
<dbReference type="Pfam" id="PF16234">
    <property type="entry name" value="DUF4892"/>
    <property type="match status" value="1"/>
</dbReference>
<gene>
    <name evidence="2" type="ORF">C1949_05965</name>
</gene>
<keyword evidence="3" id="KW-1185">Reference proteome</keyword>
<evidence type="ECO:0000256" key="1">
    <source>
        <dbReference type="SAM" id="SignalP"/>
    </source>
</evidence>
<accession>A0A2P4EWX7</accession>
<dbReference type="AlphaFoldDB" id="A0A2P4EWX7"/>